<organism evidence="1">
    <name type="scientific">freshwater metagenome</name>
    <dbReference type="NCBI Taxonomy" id="449393"/>
    <lineage>
        <taxon>unclassified sequences</taxon>
        <taxon>metagenomes</taxon>
        <taxon>ecological metagenomes</taxon>
    </lineage>
</organism>
<protein>
    <submittedName>
        <fullName evidence="1">Unannotated protein</fullName>
    </submittedName>
</protein>
<dbReference type="EMBL" id="CAFAAY010000118">
    <property type="protein sequence ID" value="CAB4822927.1"/>
    <property type="molecule type" value="Genomic_DNA"/>
</dbReference>
<gene>
    <name evidence="1" type="ORF">UFOPK3124_01134</name>
</gene>
<proteinExistence type="predicted"/>
<sequence length="74" mass="7644">MSLYTQTAPTLGTVESVGSGRTALVHKAFTFPGVSAPSSVVRSTIDIAVSMAHRFELALILRVASIAARASAPT</sequence>
<accession>A0A6J6ZSX7</accession>
<dbReference type="AlphaFoldDB" id="A0A6J6ZSX7"/>
<reference evidence="1" key="1">
    <citation type="submission" date="2020-05" db="EMBL/GenBank/DDBJ databases">
        <authorList>
            <person name="Chiriac C."/>
            <person name="Salcher M."/>
            <person name="Ghai R."/>
            <person name="Kavagutti S V."/>
        </authorList>
    </citation>
    <scope>NUCLEOTIDE SEQUENCE</scope>
</reference>
<evidence type="ECO:0000313" key="1">
    <source>
        <dbReference type="EMBL" id="CAB4822927.1"/>
    </source>
</evidence>
<name>A0A6J6ZSX7_9ZZZZ</name>